<organism evidence="1 2">
    <name type="scientific">Bauhinia variegata</name>
    <name type="common">Purple orchid tree</name>
    <name type="synonym">Phanera variegata</name>
    <dbReference type="NCBI Taxonomy" id="167791"/>
    <lineage>
        <taxon>Eukaryota</taxon>
        <taxon>Viridiplantae</taxon>
        <taxon>Streptophyta</taxon>
        <taxon>Embryophyta</taxon>
        <taxon>Tracheophyta</taxon>
        <taxon>Spermatophyta</taxon>
        <taxon>Magnoliopsida</taxon>
        <taxon>eudicotyledons</taxon>
        <taxon>Gunneridae</taxon>
        <taxon>Pentapetalae</taxon>
        <taxon>rosids</taxon>
        <taxon>fabids</taxon>
        <taxon>Fabales</taxon>
        <taxon>Fabaceae</taxon>
        <taxon>Cercidoideae</taxon>
        <taxon>Cercideae</taxon>
        <taxon>Bauhiniinae</taxon>
        <taxon>Bauhinia</taxon>
    </lineage>
</organism>
<name>A0ACB9Q8I7_BAUVA</name>
<accession>A0ACB9Q8I7</accession>
<proteinExistence type="predicted"/>
<evidence type="ECO:0000313" key="2">
    <source>
        <dbReference type="Proteomes" id="UP000828941"/>
    </source>
</evidence>
<protein>
    <submittedName>
        <fullName evidence="1">Uncharacterized protein</fullName>
    </submittedName>
</protein>
<reference evidence="1 2" key="1">
    <citation type="journal article" date="2022" name="DNA Res.">
        <title>Chromosomal-level genome assembly of the orchid tree Bauhinia variegata (Leguminosae; Cercidoideae) supports the allotetraploid origin hypothesis of Bauhinia.</title>
        <authorList>
            <person name="Zhong Y."/>
            <person name="Chen Y."/>
            <person name="Zheng D."/>
            <person name="Pang J."/>
            <person name="Liu Y."/>
            <person name="Luo S."/>
            <person name="Meng S."/>
            <person name="Qian L."/>
            <person name="Wei D."/>
            <person name="Dai S."/>
            <person name="Zhou R."/>
        </authorList>
    </citation>
    <scope>NUCLEOTIDE SEQUENCE [LARGE SCALE GENOMIC DNA]</scope>
    <source>
        <strain evidence="1">BV-YZ2020</strain>
    </source>
</reference>
<comment type="caution">
    <text evidence="1">The sequence shown here is derived from an EMBL/GenBank/DDBJ whole genome shotgun (WGS) entry which is preliminary data.</text>
</comment>
<sequence>MCPHVANFGLGQPLPDHSTSWFATHQFIAEMIFHARVENHPCRTWEPNKANLFYVPFYGGLYASSMFGESNHTIRDDLAVNLVDYLQKHVGANGRETTLESSNQYGIPYPSYFHPSTVTEMLRWQLLMKESDRPYLFSFVGGERKDLEKAAIRNDIVKQCANTTRCMLLKCGSGASKCHEPTEVLKVMTKSVFCLQAPGDSFTRRSTFDAVVSGCIPVFFSPHTAYTQYAWYFPEDAEKYSVYIDEKGDGRKRIEEELLKISSEKVEKMRDAVINLMPRITYAHPNASDAGFKDAVDVALIQLYRLIQENVKNSDMEVPMGLLDTI</sequence>
<keyword evidence="2" id="KW-1185">Reference proteome</keyword>
<dbReference type="EMBL" id="CM039426">
    <property type="protein sequence ID" value="KAI4357066.1"/>
    <property type="molecule type" value="Genomic_DNA"/>
</dbReference>
<evidence type="ECO:0000313" key="1">
    <source>
        <dbReference type="EMBL" id="KAI4357066.1"/>
    </source>
</evidence>
<dbReference type="Proteomes" id="UP000828941">
    <property type="component" value="Chromosome 1"/>
</dbReference>
<gene>
    <name evidence="1" type="ORF">L6164_001039</name>
</gene>